<sequence length="81" mass="8847">PGPAGVEISYFLPVSTWLSLRIYDAAGREVKTLVSERAPAGSYSVTWDGYDESGAHLSQGVYFVRLEAGSFNATKKVILHR</sequence>
<name>X1NUX1_9ZZZZ</name>
<reference evidence="2" key="1">
    <citation type="journal article" date="2014" name="Front. Microbiol.">
        <title>High frequency of phylogenetically diverse reductive dehalogenase-homologous genes in deep subseafloor sedimentary metagenomes.</title>
        <authorList>
            <person name="Kawai M."/>
            <person name="Futagami T."/>
            <person name="Toyoda A."/>
            <person name="Takaki Y."/>
            <person name="Nishi S."/>
            <person name="Hori S."/>
            <person name="Arai W."/>
            <person name="Tsubouchi T."/>
            <person name="Morono Y."/>
            <person name="Uchiyama I."/>
            <person name="Ito T."/>
            <person name="Fujiyama A."/>
            <person name="Inagaki F."/>
            <person name="Takami H."/>
        </authorList>
    </citation>
    <scope>NUCLEOTIDE SEQUENCE</scope>
    <source>
        <strain evidence="2">Expedition CK06-06</strain>
    </source>
</reference>
<protein>
    <recommendedName>
        <fullName evidence="1">FlgD/Vpr Ig-like domain-containing protein</fullName>
    </recommendedName>
</protein>
<dbReference type="InterPro" id="IPR026444">
    <property type="entry name" value="Secre_tail"/>
</dbReference>
<dbReference type="EMBL" id="BARV01019410">
    <property type="protein sequence ID" value="GAI30575.1"/>
    <property type="molecule type" value="Genomic_DNA"/>
</dbReference>
<dbReference type="AlphaFoldDB" id="X1NUX1"/>
<accession>X1NUX1</accession>
<dbReference type="InterPro" id="IPR025965">
    <property type="entry name" value="FlgD/Vpr_Ig-like"/>
</dbReference>
<comment type="caution">
    <text evidence="2">The sequence shown here is derived from an EMBL/GenBank/DDBJ whole genome shotgun (WGS) entry which is preliminary data.</text>
</comment>
<organism evidence="2">
    <name type="scientific">marine sediment metagenome</name>
    <dbReference type="NCBI Taxonomy" id="412755"/>
    <lineage>
        <taxon>unclassified sequences</taxon>
        <taxon>metagenomes</taxon>
        <taxon>ecological metagenomes</taxon>
    </lineage>
</organism>
<proteinExistence type="predicted"/>
<dbReference type="Gene3D" id="2.60.40.4070">
    <property type="match status" value="1"/>
</dbReference>
<feature type="domain" description="FlgD/Vpr Ig-like" evidence="1">
    <location>
        <begin position="18"/>
        <end position="68"/>
    </location>
</feature>
<evidence type="ECO:0000259" key="1">
    <source>
        <dbReference type="Pfam" id="PF13860"/>
    </source>
</evidence>
<dbReference type="NCBIfam" id="TIGR04183">
    <property type="entry name" value="Por_Secre_tail"/>
    <property type="match status" value="1"/>
</dbReference>
<dbReference type="Pfam" id="PF13860">
    <property type="entry name" value="FlgD_ig"/>
    <property type="match status" value="1"/>
</dbReference>
<evidence type="ECO:0000313" key="2">
    <source>
        <dbReference type="EMBL" id="GAI30575.1"/>
    </source>
</evidence>
<gene>
    <name evidence="2" type="ORF">S06H3_32625</name>
</gene>
<feature type="non-terminal residue" evidence="2">
    <location>
        <position position="1"/>
    </location>
</feature>